<gene>
    <name evidence="7" type="ORF">CVT26_006930</name>
</gene>
<accession>A0A409W0Z8</accession>
<evidence type="ECO:0000256" key="1">
    <source>
        <dbReference type="ARBA" id="ARBA00001933"/>
    </source>
</evidence>
<comment type="cofactor">
    <cofactor evidence="1">
        <name>pyridoxal 5'-phosphate</name>
        <dbReference type="ChEBI" id="CHEBI:597326"/>
    </cofactor>
</comment>
<dbReference type="InterPro" id="IPR050859">
    <property type="entry name" value="Class-I_PLP-dep_aminotransf"/>
</dbReference>
<dbReference type="CDD" id="cd00609">
    <property type="entry name" value="AAT_like"/>
    <property type="match status" value="1"/>
</dbReference>
<name>A0A409W0Z8_9AGAR</name>
<dbReference type="AlphaFoldDB" id="A0A409W0Z8"/>
<evidence type="ECO:0000256" key="2">
    <source>
        <dbReference type="ARBA" id="ARBA00007441"/>
    </source>
</evidence>
<dbReference type="SUPFAM" id="SSF53383">
    <property type="entry name" value="PLP-dependent transferases"/>
    <property type="match status" value="1"/>
</dbReference>
<dbReference type="Proteomes" id="UP000284706">
    <property type="component" value="Unassembled WGS sequence"/>
</dbReference>
<keyword evidence="8" id="KW-1185">Reference proteome</keyword>
<keyword evidence="4" id="KW-0808">Transferase</keyword>
<evidence type="ECO:0000256" key="3">
    <source>
        <dbReference type="ARBA" id="ARBA00022576"/>
    </source>
</evidence>
<dbReference type="GO" id="GO:0030170">
    <property type="term" value="F:pyridoxal phosphate binding"/>
    <property type="evidence" value="ECO:0007669"/>
    <property type="project" value="InterPro"/>
</dbReference>
<comment type="similarity">
    <text evidence="2">Belongs to the class-I pyridoxal-phosphate-dependent aminotransferase family.</text>
</comment>
<dbReference type="GO" id="GO:0008483">
    <property type="term" value="F:transaminase activity"/>
    <property type="evidence" value="ECO:0007669"/>
    <property type="project" value="UniProtKB-KW"/>
</dbReference>
<protein>
    <recommendedName>
        <fullName evidence="6">Aminotransferase class I/classII large domain-containing protein</fullName>
    </recommendedName>
</protein>
<dbReference type="InterPro" id="IPR004839">
    <property type="entry name" value="Aminotransferase_I/II_large"/>
</dbReference>
<dbReference type="Pfam" id="PF00155">
    <property type="entry name" value="Aminotran_1_2"/>
    <property type="match status" value="1"/>
</dbReference>
<proteinExistence type="inferred from homology"/>
<dbReference type="Gene3D" id="3.40.640.10">
    <property type="entry name" value="Type I PLP-dependent aspartate aminotransferase-like (Major domain)"/>
    <property type="match status" value="1"/>
</dbReference>
<evidence type="ECO:0000313" key="8">
    <source>
        <dbReference type="Proteomes" id="UP000284706"/>
    </source>
</evidence>
<evidence type="ECO:0000313" key="7">
    <source>
        <dbReference type="EMBL" id="PPQ72199.1"/>
    </source>
</evidence>
<dbReference type="STRING" id="231916.A0A409W0Z8"/>
<evidence type="ECO:0000256" key="5">
    <source>
        <dbReference type="ARBA" id="ARBA00022898"/>
    </source>
</evidence>
<dbReference type="FunCoup" id="A0A409W0Z8">
    <property type="interactions" value="130"/>
</dbReference>
<evidence type="ECO:0000259" key="6">
    <source>
        <dbReference type="Pfam" id="PF00155"/>
    </source>
</evidence>
<keyword evidence="3" id="KW-0032">Aminotransferase</keyword>
<sequence>MFQEQSKPDAIDLSHHLSVVARNRTVSPLKNLQKYFGKPGILSLAGGLPSPEYFPFENIGANVLAPDSFSHATSKGPLSWFWDLFSSKATTIPISVPKYPENPEDVNLATALQYGLARGIPQLQEVIKELTTKIFQPGYADFATLLHAGNTDGWMKAVTTLCNPGEGVLCDEWTYPSALATMLPYGMRAVPVKMDGQGMSSGSLREVLSQWNEESRRMSRPRVMYVVPVGQNPTGATMDAERKKEIYTICVEFDVIIVEDDPYYFLQEGPYQFPSQRSVRGSPESEISDEKYIASLSPSFLRFDYQGRVVRLDTFSKIIAPGSRLGWFTCNPLFAERLERQGETSTQAPCGFGQSLITQLLMNWQFKGCIQWLKGLRAQYTQRRNFFIDCLVEKFHLEIAPSTYNFFDGSAVYLASQIRRGYRNEKADTRVLFSFVPPTSGMFVWLRLHFEGHPKLQELGQETLEMKLWIALAEGGLLIGPGSMFSADRTVSEGGCPGHFRISFSNAAFEDLKKAVDIFERVLREFHENA</sequence>
<dbReference type="InParanoid" id="A0A409W0Z8"/>
<dbReference type="GO" id="GO:1901605">
    <property type="term" value="P:alpha-amino acid metabolic process"/>
    <property type="evidence" value="ECO:0007669"/>
    <property type="project" value="TreeGrafter"/>
</dbReference>
<evidence type="ECO:0000256" key="4">
    <source>
        <dbReference type="ARBA" id="ARBA00022679"/>
    </source>
</evidence>
<dbReference type="OrthoDB" id="691673at2759"/>
<dbReference type="EMBL" id="NHYE01005469">
    <property type="protein sequence ID" value="PPQ72199.1"/>
    <property type="molecule type" value="Genomic_DNA"/>
</dbReference>
<keyword evidence="5" id="KW-0663">Pyridoxal phosphate</keyword>
<dbReference type="InterPro" id="IPR015424">
    <property type="entry name" value="PyrdxlP-dep_Trfase"/>
</dbReference>
<dbReference type="PANTHER" id="PTHR42790:SF1">
    <property type="entry name" value="AROMATIC AMINO ACID AMINOTRANSFERASE, HYPOTHETICAL (EUROFUNG)"/>
    <property type="match status" value="1"/>
</dbReference>
<dbReference type="InterPro" id="IPR015421">
    <property type="entry name" value="PyrdxlP-dep_Trfase_major"/>
</dbReference>
<feature type="domain" description="Aminotransferase class I/classII large" evidence="6">
    <location>
        <begin position="114"/>
        <end position="517"/>
    </location>
</feature>
<comment type="caution">
    <text evidence="7">The sequence shown here is derived from an EMBL/GenBank/DDBJ whole genome shotgun (WGS) entry which is preliminary data.</text>
</comment>
<reference evidence="7 8" key="1">
    <citation type="journal article" date="2018" name="Evol. Lett.">
        <title>Horizontal gene cluster transfer increased hallucinogenic mushroom diversity.</title>
        <authorList>
            <person name="Reynolds H.T."/>
            <person name="Vijayakumar V."/>
            <person name="Gluck-Thaler E."/>
            <person name="Korotkin H.B."/>
            <person name="Matheny P.B."/>
            <person name="Slot J.C."/>
        </authorList>
    </citation>
    <scope>NUCLEOTIDE SEQUENCE [LARGE SCALE GENOMIC DNA]</scope>
    <source>
        <strain evidence="7 8">SRW20</strain>
    </source>
</reference>
<organism evidence="7 8">
    <name type="scientific">Gymnopilus dilepis</name>
    <dbReference type="NCBI Taxonomy" id="231916"/>
    <lineage>
        <taxon>Eukaryota</taxon>
        <taxon>Fungi</taxon>
        <taxon>Dikarya</taxon>
        <taxon>Basidiomycota</taxon>
        <taxon>Agaricomycotina</taxon>
        <taxon>Agaricomycetes</taxon>
        <taxon>Agaricomycetidae</taxon>
        <taxon>Agaricales</taxon>
        <taxon>Agaricineae</taxon>
        <taxon>Hymenogastraceae</taxon>
        <taxon>Gymnopilus</taxon>
    </lineage>
</organism>
<dbReference type="PANTHER" id="PTHR42790">
    <property type="entry name" value="AMINOTRANSFERASE"/>
    <property type="match status" value="1"/>
</dbReference>